<dbReference type="SUPFAM" id="SSF52540">
    <property type="entry name" value="P-loop containing nucleoside triphosphate hydrolases"/>
    <property type="match status" value="1"/>
</dbReference>
<evidence type="ECO:0000259" key="12">
    <source>
        <dbReference type="Pfam" id="PF02223"/>
    </source>
</evidence>
<keyword evidence="7 11" id="KW-0418">Kinase</keyword>
<dbReference type="GO" id="GO:0006235">
    <property type="term" value="P:dTTP biosynthetic process"/>
    <property type="evidence" value="ECO:0007669"/>
    <property type="project" value="UniProtKB-UniRule"/>
</dbReference>
<dbReference type="NCBIfam" id="TIGR00041">
    <property type="entry name" value="DTMP_kinase"/>
    <property type="match status" value="1"/>
</dbReference>
<accession>D3E1M6</accession>
<dbReference type="OrthoDB" id="43083at2157"/>
<evidence type="ECO:0000256" key="1">
    <source>
        <dbReference type="ARBA" id="ARBA00009776"/>
    </source>
</evidence>
<reference evidence="13 14" key="1">
    <citation type="journal article" date="2010" name="PLoS ONE">
        <title>The genome sequence of the rumen methanogen Methanobrevibacter ruminantium reveals new possibilities for controlling ruminant methane emissions.</title>
        <authorList>
            <person name="Leahy S.C."/>
            <person name="Kelly W.J."/>
            <person name="Altermann E."/>
            <person name="Ronimus R.S."/>
            <person name="Yeoman C.J."/>
            <person name="Pacheco D.M."/>
            <person name="Li D."/>
            <person name="Kong Z."/>
            <person name="McTavish S."/>
            <person name="Sang C."/>
            <person name="Lambie S.C."/>
            <person name="Janssen P.H."/>
            <person name="Dey D."/>
            <person name="Attwood G.T."/>
        </authorList>
    </citation>
    <scope>NUCLEOTIDE SEQUENCE [LARGE SCALE GENOMIC DNA]</scope>
    <source>
        <strain evidence="14">ATCC 35063 / DSM 1093 / JCM 13430 / OCM 146 / M1</strain>
    </source>
</reference>
<dbReference type="RefSeq" id="WP_012955388.1">
    <property type="nucleotide sequence ID" value="NC_013790.1"/>
</dbReference>
<evidence type="ECO:0000256" key="11">
    <source>
        <dbReference type="HAMAP-Rule" id="MF_00165"/>
    </source>
</evidence>
<dbReference type="AlphaFoldDB" id="D3E1M6"/>
<dbReference type="InterPro" id="IPR018095">
    <property type="entry name" value="Thymidylate_kin_CS"/>
</dbReference>
<evidence type="ECO:0000313" key="13">
    <source>
        <dbReference type="EMBL" id="ADC46437.1"/>
    </source>
</evidence>
<dbReference type="HAMAP" id="MF_00165">
    <property type="entry name" value="Thymidylate_kinase"/>
    <property type="match status" value="1"/>
</dbReference>
<dbReference type="GeneID" id="8770233"/>
<dbReference type="Proteomes" id="UP000008680">
    <property type="component" value="Chromosome"/>
</dbReference>
<dbReference type="GO" id="GO:0006233">
    <property type="term" value="P:dTDP biosynthetic process"/>
    <property type="evidence" value="ECO:0007669"/>
    <property type="project" value="InterPro"/>
</dbReference>
<comment type="catalytic activity">
    <reaction evidence="10 11">
        <text>dTMP + ATP = dTDP + ADP</text>
        <dbReference type="Rhea" id="RHEA:13517"/>
        <dbReference type="ChEBI" id="CHEBI:30616"/>
        <dbReference type="ChEBI" id="CHEBI:58369"/>
        <dbReference type="ChEBI" id="CHEBI:63528"/>
        <dbReference type="ChEBI" id="CHEBI:456216"/>
        <dbReference type="EC" id="2.7.4.9"/>
    </reaction>
</comment>
<dbReference type="STRING" id="634498.mru_0586"/>
<evidence type="ECO:0000256" key="6">
    <source>
        <dbReference type="ARBA" id="ARBA00022741"/>
    </source>
</evidence>
<dbReference type="GO" id="GO:0005524">
    <property type="term" value="F:ATP binding"/>
    <property type="evidence" value="ECO:0007669"/>
    <property type="project" value="UniProtKB-UniRule"/>
</dbReference>
<keyword evidence="6 11" id="KW-0547">Nucleotide-binding</keyword>
<keyword evidence="14" id="KW-1185">Reference proteome</keyword>
<evidence type="ECO:0000256" key="10">
    <source>
        <dbReference type="ARBA" id="ARBA00048743"/>
    </source>
</evidence>
<keyword evidence="4 11" id="KW-0808">Transferase</keyword>
<evidence type="ECO:0000256" key="9">
    <source>
        <dbReference type="ARBA" id="ARBA00029962"/>
    </source>
</evidence>
<dbReference type="Pfam" id="PF02223">
    <property type="entry name" value="Thymidylate_kin"/>
    <property type="match status" value="1"/>
</dbReference>
<dbReference type="GO" id="GO:0006227">
    <property type="term" value="P:dUDP biosynthetic process"/>
    <property type="evidence" value="ECO:0007669"/>
    <property type="project" value="TreeGrafter"/>
</dbReference>
<dbReference type="PATRIC" id="fig|634498.28.peg.589"/>
<dbReference type="eggNOG" id="arCOG01891">
    <property type="taxonomic scope" value="Archaea"/>
</dbReference>
<dbReference type="InterPro" id="IPR027417">
    <property type="entry name" value="P-loop_NTPase"/>
</dbReference>
<dbReference type="PANTHER" id="PTHR10344:SF4">
    <property type="entry name" value="UMP-CMP KINASE 2, MITOCHONDRIAL"/>
    <property type="match status" value="1"/>
</dbReference>
<feature type="binding site" evidence="11">
    <location>
        <begin position="7"/>
        <end position="14"/>
    </location>
    <ligand>
        <name>ATP</name>
        <dbReference type="ChEBI" id="CHEBI:30616"/>
    </ligand>
</feature>
<evidence type="ECO:0000313" key="14">
    <source>
        <dbReference type="Proteomes" id="UP000008680"/>
    </source>
</evidence>
<gene>
    <name evidence="13" type="primary">tmk1</name>
    <name evidence="11" type="synonym">tmk</name>
    <name evidence="13" type="ordered locus">mru_0586</name>
</gene>
<dbReference type="InterPro" id="IPR039430">
    <property type="entry name" value="Thymidylate_kin-like_dom"/>
</dbReference>
<dbReference type="KEGG" id="mru:mru_0586"/>
<evidence type="ECO:0000256" key="2">
    <source>
        <dbReference type="ARBA" id="ARBA00012980"/>
    </source>
</evidence>
<dbReference type="EC" id="2.7.4.9" evidence="2 11"/>
<dbReference type="PANTHER" id="PTHR10344">
    <property type="entry name" value="THYMIDYLATE KINASE"/>
    <property type="match status" value="1"/>
</dbReference>
<dbReference type="Gene3D" id="3.40.50.300">
    <property type="entry name" value="P-loop containing nucleotide triphosphate hydrolases"/>
    <property type="match status" value="1"/>
</dbReference>
<feature type="domain" description="Thymidylate kinase-like" evidence="12">
    <location>
        <begin position="5"/>
        <end position="180"/>
    </location>
</feature>
<keyword evidence="8 11" id="KW-0067">ATP-binding</keyword>
<protein>
    <recommendedName>
        <fullName evidence="3 11">Probable thymidylate kinase</fullName>
        <ecNumber evidence="2 11">2.7.4.9</ecNumber>
    </recommendedName>
    <alternativeName>
        <fullName evidence="9 11">dTMP kinase</fullName>
    </alternativeName>
</protein>
<dbReference type="GO" id="GO:0004798">
    <property type="term" value="F:dTMP kinase activity"/>
    <property type="evidence" value="ECO:0007669"/>
    <property type="project" value="UniProtKB-UniRule"/>
</dbReference>
<comment type="similarity">
    <text evidence="1 11">Belongs to the thymidylate kinase family.</text>
</comment>
<dbReference type="GO" id="GO:0005737">
    <property type="term" value="C:cytoplasm"/>
    <property type="evidence" value="ECO:0007669"/>
    <property type="project" value="TreeGrafter"/>
</dbReference>
<dbReference type="InterPro" id="IPR018094">
    <property type="entry name" value="Thymidylate_kinase"/>
</dbReference>
<evidence type="ECO:0000256" key="3">
    <source>
        <dbReference type="ARBA" id="ARBA00013355"/>
    </source>
</evidence>
<organism evidence="13 14">
    <name type="scientific">Methanobrevibacter ruminantium (strain ATCC 35063 / DSM 1093 / JCM 13430 / OCM 146 / M1)</name>
    <name type="common">Methanobacterium ruminantium</name>
    <dbReference type="NCBI Taxonomy" id="634498"/>
    <lineage>
        <taxon>Archaea</taxon>
        <taxon>Methanobacteriati</taxon>
        <taxon>Methanobacteriota</taxon>
        <taxon>Methanomada group</taxon>
        <taxon>Methanobacteria</taxon>
        <taxon>Methanobacteriales</taxon>
        <taxon>Methanobacteriaceae</taxon>
        <taxon>Methanobrevibacter</taxon>
    </lineage>
</organism>
<name>D3E1M6_METRM</name>
<proteinExistence type="inferred from homology"/>
<dbReference type="EMBL" id="CP001719">
    <property type="protein sequence ID" value="ADC46437.1"/>
    <property type="molecule type" value="Genomic_DNA"/>
</dbReference>
<evidence type="ECO:0000256" key="4">
    <source>
        <dbReference type="ARBA" id="ARBA00022679"/>
    </source>
</evidence>
<dbReference type="CDD" id="cd01672">
    <property type="entry name" value="TMPK"/>
    <property type="match status" value="1"/>
</dbReference>
<sequence>MYIVLEGIDGAGKSTQINYLKGWLEDNGFKVETIVEPTDLEVGNLIRQLLTRSDATSDTMQKTLGLLFAADRLVLMDKIEKLESERTVVISDRSFYSSLVYQKPQDWIREINKFAKIPDLVLLLDLDVKKSVERCDGTDEFENEEFLTGVKENYLALSRENDNFKIIDANNGPNKVASDIKKAVAPLFDICVDCIR</sequence>
<evidence type="ECO:0000256" key="5">
    <source>
        <dbReference type="ARBA" id="ARBA00022727"/>
    </source>
</evidence>
<dbReference type="HOGENOM" id="CLU_049131_1_3_2"/>
<evidence type="ECO:0000256" key="8">
    <source>
        <dbReference type="ARBA" id="ARBA00022840"/>
    </source>
</evidence>
<keyword evidence="5 11" id="KW-0545">Nucleotide biosynthesis</keyword>
<dbReference type="PROSITE" id="PS01331">
    <property type="entry name" value="THYMIDYLATE_KINASE"/>
    <property type="match status" value="1"/>
</dbReference>
<evidence type="ECO:0000256" key="7">
    <source>
        <dbReference type="ARBA" id="ARBA00022777"/>
    </source>
</evidence>